<comment type="caution">
    <text evidence="2">The sequence shown here is derived from an EMBL/GenBank/DDBJ whole genome shotgun (WGS) entry which is preliminary data.</text>
</comment>
<name>A0ABR0PLP7_GOSAR</name>
<keyword evidence="1" id="KW-1133">Transmembrane helix</keyword>
<keyword evidence="1" id="KW-0472">Membrane</keyword>
<proteinExistence type="predicted"/>
<feature type="transmembrane region" description="Helical" evidence="1">
    <location>
        <begin position="80"/>
        <end position="104"/>
    </location>
</feature>
<evidence type="ECO:0000313" key="2">
    <source>
        <dbReference type="EMBL" id="KAK5825327.1"/>
    </source>
</evidence>
<dbReference type="Proteomes" id="UP001358586">
    <property type="component" value="Chromosome 6"/>
</dbReference>
<keyword evidence="3" id="KW-1185">Reference proteome</keyword>
<keyword evidence="1" id="KW-0812">Transmembrane</keyword>
<evidence type="ECO:0000256" key="1">
    <source>
        <dbReference type="SAM" id="Phobius"/>
    </source>
</evidence>
<dbReference type="EMBL" id="JARKNE010000006">
    <property type="protein sequence ID" value="KAK5825327.1"/>
    <property type="molecule type" value="Genomic_DNA"/>
</dbReference>
<protein>
    <submittedName>
        <fullName evidence="2">Uncharacterized protein</fullName>
    </submittedName>
</protein>
<organism evidence="2 3">
    <name type="scientific">Gossypium arboreum</name>
    <name type="common">Tree cotton</name>
    <name type="synonym">Gossypium nanking</name>
    <dbReference type="NCBI Taxonomy" id="29729"/>
    <lineage>
        <taxon>Eukaryota</taxon>
        <taxon>Viridiplantae</taxon>
        <taxon>Streptophyta</taxon>
        <taxon>Embryophyta</taxon>
        <taxon>Tracheophyta</taxon>
        <taxon>Spermatophyta</taxon>
        <taxon>Magnoliopsida</taxon>
        <taxon>eudicotyledons</taxon>
        <taxon>Gunneridae</taxon>
        <taxon>Pentapetalae</taxon>
        <taxon>rosids</taxon>
        <taxon>malvids</taxon>
        <taxon>Malvales</taxon>
        <taxon>Malvaceae</taxon>
        <taxon>Malvoideae</taxon>
        <taxon>Gossypium</taxon>
    </lineage>
</organism>
<feature type="transmembrane region" description="Helical" evidence="1">
    <location>
        <begin position="116"/>
        <end position="137"/>
    </location>
</feature>
<gene>
    <name evidence="2" type="ORF">PVK06_020150</name>
</gene>
<sequence>MRIRPFRYNPSPEISVIEYACTFCCFLILILVITTGNFECSSCNMGYLNSVLQSSSQVHAEYGPVSGGGLRFLPFLPPSFIILCLDLEFLRLLLFLCLLCKLLLIQFHIVQSNTRVLFFTPLSDFYSSIRFLLLFIFCMNFH</sequence>
<feature type="transmembrane region" description="Helical" evidence="1">
    <location>
        <begin position="16"/>
        <end position="38"/>
    </location>
</feature>
<evidence type="ECO:0000313" key="3">
    <source>
        <dbReference type="Proteomes" id="UP001358586"/>
    </source>
</evidence>
<reference evidence="2 3" key="1">
    <citation type="submission" date="2023-03" db="EMBL/GenBank/DDBJ databases">
        <title>WGS of Gossypium arboreum.</title>
        <authorList>
            <person name="Yu D."/>
        </authorList>
    </citation>
    <scope>NUCLEOTIDE SEQUENCE [LARGE SCALE GENOMIC DNA]</scope>
    <source>
        <tissue evidence="2">Leaf</tissue>
    </source>
</reference>
<accession>A0ABR0PLP7</accession>